<comment type="caution">
    <text evidence="1">The sequence shown here is derived from an EMBL/GenBank/DDBJ whole genome shotgun (WGS) entry which is preliminary data.</text>
</comment>
<dbReference type="InterPro" id="IPR014917">
    <property type="entry name" value="DUF1800"/>
</dbReference>
<organism evidence="1 2">
    <name type="scientific">Roseateles rivi</name>
    <dbReference type="NCBI Taxonomy" id="3299028"/>
    <lineage>
        <taxon>Bacteria</taxon>
        <taxon>Pseudomonadati</taxon>
        <taxon>Pseudomonadota</taxon>
        <taxon>Betaproteobacteria</taxon>
        <taxon>Burkholderiales</taxon>
        <taxon>Sphaerotilaceae</taxon>
        <taxon>Roseateles</taxon>
    </lineage>
</organism>
<dbReference type="EMBL" id="JBIGHZ010000002">
    <property type="protein sequence ID" value="MFG6447906.1"/>
    <property type="molecule type" value="Genomic_DNA"/>
</dbReference>
<evidence type="ECO:0000313" key="2">
    <source>
        <dbReference type="Proteomes" id="UP001606099"/>
    </source>
</evidence>
<dbReference type="Pfam" id="PF08811">
    <property type="entry name" value="DUF1800"/>
    <property type="match status" value="1"/>
</dbReference>
<evidence type="ECO:0000313" key="1">
    <source>
        <dbReference type="EMBL" id="MFG6447906.1"/>
    </source>
</evidence>
<proteinExistence type="predicted"/>
<reference evidence="1 2" key="1">
    <citation type="submission" date="2024-08" db="EMBL/GenBank/DDBJ databases">
        <authorList>
            <person name="Lu H."/>
        </authorList>
    </citation>
    <scope>NUCLEOTIDE SEQUENCE [LARGE SCALE GENOMIC DNA]</scope>
    <source>
        <strain evidence="1 2">BYS180W</strain>
    </source>
</reference>
<keyword evidence="2" id="KW-1185">Reference proteome</keyword>
<protein>
    <submittedName>
        <fullName evidence="1">DUF1800 domain-containing protein</fullName>
    </submittedName>
</protein>
<sequence>MVMDQERRQLLRLACLSPMGLWPLRWAHAAPGNEAALLLHAHQRLSYGPRLRDLRELGAARPAGTLERLCRQQLEPLGLALPEALRQQLDALPTLSLSTAQRLHRFAQTGQVQRALRREAAAREGMSEGTAATDNAHRELVQAVQHDDARARLLRALQSPAQLQELLVEFWFNHFNVFNGKAQVRVLAGAYEREAIRPHVLGRFRDMLGATARHPAMLIYLDNVRSVAPGWIPPRGDPARQPNGLNENYARELMELHTLGVDGGYTQQDVTELARIFTGWTLDPRAVRGDSSGSAFRFDPQRHDNGRKRWLGRDIAPAGQAEGERALDVLARHSATARHLSHKLAQFFVADEPAPELVQSLAQTFLRSDGDLRALTQALIDHPAFWAPQVHNAKFKTPYRQLLSGLRLLELPLQNVDPLLNTLAQQGMPLYGSPTPDGYKYTAAAWRSPEALTQRVQLAQQLAQRAQREGLAPDGGALLQAARPLLSEATQRTLASEPAVSRLALLLASPDFMHH</sequence>
<gene>
    <name evidence="1" type="ORF">ACG0Z6_06555</name>
</gene>
<dbReference type="Proteomes" id="UP001606099">
    <property type="component" value="Unassembled WGS sequence"/>
</dbReference>
<accession>A0ABW7FUA1</accession>
<name>A0ABW7FUA1_9BURK</name>